<keyword evidence="3 6" id="KW-0863">Zinc-finger</keyword>
<reference evidence="9 10" key="1">
    <citation type="submission" date="2013-09" db="EMBL/GenBank/DDBJ databases">
        <title>Corchorus capsularis genome sequencing.</title>
        <authorList>
            <person name="Alam M."/>
            <person name="Haque M.S."/>
            <person name="Islam M.S."/>
            <person name="Emdad E.M."/>
            <person name="Islam M.M."/>
            <person name="Ahmed B."/>
            <person name="Halim A."/>
            <person name="Hossen Q.M.M."/>
            <person name="Hossain M.Z."/>
            <person name="Ahmed R."/>
            <person name="Khan M.M."/>
            <person name="Islam R."/>
            <person name="Rashid M.M."/>
            <person name="Khan S.A."/>
            <person name="Rahman M.S."/>
            <person name="Alam M."/>
        </authorList>
    </citation>
    <scope>NUCLEOTIDE SEQUENCE [LARGE SCALE GENOMIC DNA]</scope>
    <source>
        <strain evidence="10">cv. CVL-1</strain>
        <tissue evidence="9">Whole seedling</tissue>
    </source>
</reference>
<keyword evidence="4" id="KW-0862">Zinc</keyword>
<dbReference type="STRING" id="210143.A0A1R3K930"/>
<dbReference type="InterPro" id="IPR019787">
    <property type="entry name" value="Znf_PHD-finger"/>
</dbReference>
<comment type="caution">
    <text evidence="9">The sequence shown here is derived from an EMBL/GenBank/DDBJ whole genome shotgun (WGS) entry which is preliminary data.</text>
</comment>
<dbReference type="Pfam" id="PF16135">
    <property type="entry name" value="TDBD"/>
    <property type="match status" value="1"/>
</dbReference>
<dbReference type="SUPFAM" id="SSF55729">
    <property type="entry name" value="Acyl-CoA N-acyltransferases (Nat)"/>
    <property type="match status" value="1"/>
</dbReference>
<feature type="domain" description="N-acetyltransferase" evidence="8">
    <location>
        <begin position="298"/>
        <end position="434"/>
    </location>
</feature>
<keyword evidence="5" id="KW-0539">Nucleus</keyword>
<dbReference type="Pfam" id="PF23209">
    <property type="entry name" value="IDM1_C"/>
    <property type="match status" value="1"/>
</dbReference>
<evidence type="ECO:0000256" key="2">
    <source>
        <dbReference type="ARBA" id="ARBA00022723"/>
    </source>
</evidence>
<evidence type="ECO:0000256" key="6">
    <source>
        <dbReference type="PROSITE-ProRule" id="PRU00146"/>
    </source>
</evidence>
<keyword evidence="2" id="KW-0479">Metal-binding</keyword>
<dbReference type="AlphaFoldDB" id="A0A1R3K930"/>
<dbReference type="InterPro" id="IPR032308">
    <property type="entry name" value="TDBD"/>
</dbReference>
<dbReference type="InterPro" id="IPR019786">
    <property type="entry name" value="Zinc_finger_PHD-type_CS"/>
</dbReference>
<organism evidence="9 10">
    <name type="scientific">Corchorus capsularis</name>
    <name type="common">Jute</name>
    <dbReference type="NCBI Taxonomy" id="210143"/>
    <lineage>
        <taxon>Eukaryota</taxon>
        <taxon>Viridiplantae</taxon>
        <taxon>Streptophyta</taxon>
        <taxon>Embryophyta</taxon>
        <taxon>Tracheophyta</taxon>
        <taxon>Spermatophyta</taxon>
        <taxon>Magnoliopsida</taxon>
        <taxon>eudicotyledons</taxon>
        <taxon>Gunneridae</taxon>
        <taxon>Pentapetalae</taxon>
        <taxon>rosids</taxon>
        <taxon>malvids</taxon>
        <taxon>Malvales</taxon>
        <taxon>Malvaceae</taxon>
        <taxon>Grewioideae</taxon>
        <taxon>Apeibeae</taxon>
        <taxon>Corchorus</taxon>
    </lineage>
</organism>
<evidence type="ECO:0000313" key="9">
    <source>
        <dbReference type="EMBL" id="OMP03564.1"/>
    </source>
</evidence>
<dbReference type="InterPro" id="IPR059153">
    <property type="entry name" value="NSD_PHD-1st"/>
</dbReference>
<evidence type="ECO:0000256" key="3">
    <source>
        <dbReference type="ARBA" id="ARBA00022771"/>
    </source>
</evidence>
<dbReference type="CDD" id="cd04301">
    <property type="entry name" value="NAT_SF"/>
    <property type="match status" value="1"/>
</dbReference>
<dbReference type="PANTHER" id="PTHR46309:SF12">
    <property type="entry name" value="GB|AAC80581.1"/>
    <property type="match status" value="1"/>
</dbReference>
<dbReference type="InterPro" id="IPR000182">
    <property type="entry name" value="GNAT_dom"/>
</dbReference>
<dbReference type="OrthoDB" id="1903104at2759"/>
<dbReference type="Gramene" id="OMP03564">
    <property type="protein sequence ID" value="OMP03564"/>
    <property type="gene ID" value="CCACVL1_02370"/>
</dbReference>
<dbReference type="GO" id="GO:0016747">
    <property type="term" value="F:acyltransferase activity, transferring groups other than amino-acyl groups"/>
    <property type="evidence" value="ECO:0007669"/>
    <property type="project" value="InterPro"/>
</dbReference>
<dbReference type="SUPFAM" id="SSF57903">
    <property type="entry name" value="FYVE/PHD zinc finger"/>
    <property type="match status" value="1"/>
</dbReference>
<name>A0A1R3K930_COCAP</name>
<dbReference type="GO" id="GO:0008270">
    <property type="term" value="F:zinc ion binding"/>
    <property type="evidence" value="ECO:0007669"/>
    <property type="project" value="UniProtKB-KW"/>
</dbReference>
<dbReference type="PANTHER" id="PTHR46309">
    <property type="entry name" value="PHD FINGER PROTEIN 12"/>
    <property type="match status" value="1"/>
</dbReference>
<dbReference type="PROSITE" id="PS51186">
    <property type="entry name" value="GNAT"/>
    <property type="match status" value="1"/>
</dbReference>
<dbReference type="InterPro" id="IPR016181">
    <property type="entry name" value="Acyl_CoA_acyltransferase"/>
</dbReference>
<protein>
    <recommendedName>
        <fullName evidence="11">Zinc finger, PHD-type</fullName>
    </recommendedName>
</protein>
<feature type="domain" description="PHD-type" evidence="7">
    <location>
        <begin position="153"/>
        <end position="198"/>
    </location>
</feature>
<dbReference type="GO" id="GO:0005634">
    <property type="term" value="C:nucleus"/>
    <property type="evidence" value="ECO:0007669"/>
    <property type="project" value="UniProtKB-SubCell"/>
</dbReference>
<dbReference type="PROSITE" id="PS01359">
    <property type="entry name" value="ZF_PHD_1"/>
    <property type="match status" value="1"/>
</dbReference>
<comment type="subcellular location">
    <subcellularLocation>
        <location evidence="1">Nucleus</location>
    </subcellularLocation>
</comment>
<dbReference type="SMART" id="SM00249">
    <property type="entry name" value="PHD"/>
    <property type="match status" value="2"/>
</dbReference>
<evidence type="ECO:0000256" key="1">
    <source>
        <dbReference type="ARBA" id="ARBA00004123"/>
    </source>
</evidence>
<dbReference type="OMA" id="FQNENIC"/>
<dbReference type="Pfam" id="PF23011">
    <property type="entry name" value="PHD-1st_NSD"/>
    <property type="match status" value="1"/>
</dbReference>
<dbReference type="Proteomes" id="UP000188268">
    <property type="component" value="Unassembled WGS sequence"/>
</dbReference>
<evidence type="ECO:0000313" key="10">
    <source>
        <dbReference type="Proteomes" id="UP000188268"/>
    </source>
</evidence>
<proteinExistence type="predicted"/>
<dbReference type="InterPro" id="IPR042163">
    <property type="entry name" value="PHF12"/>
</dbReference>
<dbReference type="InterPro" id="IPR056511">
    <property type="entry name" value="IDM1_C"/>
</dbReference>
<accession>A0A1R3K930</accession>
<gene>
    <name evidence="9" type="ORF">CCACVL1_02370</name>
</gene>
<evidence type="ECO:0000259" key="7">
    <source>
        <dbReference type="PROSITE" id="PS50016"/>
    </source>
</evidence>
<keyword evidence="10" id="KW-1185">Reference proteome</keyword>
<evidence type="ECO:0000256" key="4">
    <source>
        <dbReference type="ARBA" id="ARBA00022833"/>
    </source>
</evidence>
<evidence type="ECO:0000259" key="8">
    <source>
        <dbReference type="PROSITE" id="PS51186"/>
    </source>
</evidence>
<evidence type="ECO:0008006" key="11">
    <source>
        <dbReference type="Google" id="ProtNLM"/>
    </source>
</evidence>
<dbReference type="InterPro" id="IPR011011">
    <property type="entry name" value="Znf_FYVE_PHD"/>
</dbReference>
<dbReference type="GO" id="GO:0006357">
    <property type="term" value="P:regulation of transcription by RNA polymerase II"/>
    <property type="evidence" value="ECO:0007669"/>
    <property type="project" value="TreeGrafter"/>
</dbReference>
<evidence type="ECO:0000256" key="5">
    <source>
        <dbReference type="ARBA" id="ARBA00023242"/>
    </source>
</evidence>
<dbReference type="InterPro" id="IPR001965">
    <property type="entry name" value="Znf_PHD"/>
</dbReference>
<dbReference type="Gene3D" id="3.30.40.10">
    <property type="entry name" value="Zinc/RING finger domain, C3HC4 (zinc finger)"/>
    <property type="match status" value="1"/>
</dbReference>
<dbReference type="Gene3D" id="3.40.630.30">
    <property type="match status" value="1"/>
</dbReference>
<dbReference type="InterPro" id="IPR013083">
    <property type="entry name" value="Znf_RING/FYVE/PHD"/>
</dbReference>
<dbReference type="PROSITE" id="PS50016">
    <property type="entry name" value="ZF_PHD_2"/>
    <property type="match status" value="1"/>
</dbReference>
<dbReference type="GO" id="GO:0003714">
    <property type="term" value="F:transcription corepressor activity"/>
    <property type="evidence" value="ECO:0007669"/>
    <property type="project" value="InterPro"/>
</dbReference>
<dbReference type="EMBL" id="AWWV01006023">
    <property type="protein sequence ID" value="OMP03564.1"/>
    <property type="molecule type" value="Genomic_DNA"/>
</dbReference>
<sequence length="450" mass="50561">MTVKTISSLCQERKGKCIKLLKKLNKNSVGIRDKKSSNPRKIALSVLMDKDLILPMARVFYRNKAGDPLKKGRISRKGIICDCCLTTFSLTAFEAHAGSTNHRPAANIMLDDGSGRSLSNCHDELNKVSPRVSKVQKEERQFSSCEKRPKGSDTVCSVCIDGGELIVCEECPAAFHLKCIGLQQIPKGHWSCPSCCCRICGGGSLVEGCYSTCRQCDRKFHSICLKMKTKSSYYWNSESGNVNWFCNQSCENLFCGLEKLRGNSIQVKENLKWTLLKSNNGDSDNDEKKKKLSAALDVMHECFQSSRDFYTGRDLAEDVIFGRESKLKRVDFKGFHTVLLEKKGSLATVATVRVHDQKVAEMPLAATRSSHRRRGMCRALVEELEKQLRELGVEKLVLPAAPTALKTWTKLGFSKMTDKEKLRLLRYSLLDFRGTIMCQKMLNTDPMVIL</sequence>